<dbReference type="InterPro" id="IPR007318">
    <property type="entry name" value="Phopholipid_MeTrfase"/>
</dbReference>
<gene>
    <name evidence="5" type="ORF">GB882_08060</name>
</gene>
<evidence type="ECO:0000313" key="6">
    <source>
        <dbReference type="Proteomes" id="UP000429644"/>
    </source>
</evidence>
<evidence type="ECO:0000256" key="4">
    <source>
        <dbReference type="ARBA" id="ARBA00023136"/>
    </source>
</evidence>
<dbReference type="GO" id="GO:0032259">
    <property type="term" value="P:methylation"/>
    <property type="evidence" value="ECO:0007669"/>
    <property type="project" value="UniProtKB-KW"/>
</dbReference>
<name>A0A7J9UVI5_9MICO</name>
<evidence type="ECO:0000313" key="5">
    <source>
        <dbReference type="EMBL" id="MPV88618.1"/>
    </source>
</evidence>
<dbReference type="PANTHER" id="PTHR12714">
    <property type="entry name" value="PROTEIN-S ISOPRENYLCYSTEINE O-METHYLTRANSFERASE"/>
    <property type="match status" value="1"/>
</dbReference>
<keyword evidence="4" id="KW-0472">Membrane</keyword>
<keyword evidence="2" id="KW-0812">Transmembrane</keyword>
<comment type="subcellular location">
    <subcellularLocation>
        <location evidence="1">Endomembrane system</location>
        <topology evidence="1">Multi-pass membrane protein</topology>
    </subcellularLocation>
</comment>
<dbReference type="Proteomes" id="UP000429644">
    <property type="component" value="Unassembled WGS sequence"/>
</dbReference>
<keyword evidence="6" id="KW-1185">Reference proteome</keyword>
<reference evidence="5 6" key="1">
    <citation type="submission" date="2019-10" db="EMBL/GenBank/DDBJ databases">
        <title>Georgenia wutianyii sp. nov. and Georgenia yuyongxinii sp. nov. isolated from plateau pika (Ochotona curzoniae) in the Qinghai-Tibet plateau of China.</title>
        <authorList>
            <person name="Tian Z."/>
        </authorList>
    </citation>
    <scope>NUCLEOTIDE SEQUENCE [LARGE SCALE GENOMIC DNA]</scope>
    <source>
        <strain evidence="5 6">JCM 15130</strain>
    </source>
</reference>
<dbReference type="Gene3D" id="1.20.120.1630">
    <property type="match status" value="1"/>
</dbReference>
<organism evidence="5 6">
    <name type="scientific">Georgenia ruanii</name>
    <dbReference type="NCBI Taxonomy" id="348442"/>
    <lineage>
        <taxon>Bacteria</taxon>
        <taxon>Bacillati</taxon>
        <taxon>Actinomycetota</taxon>
        <taxon>Actinomycetes</taxon>
        <taxon>Micrococcales</taxon>
        <taxon>Bogoriellaceae</taxon>
        <taxon>Georgenia</taxon>
    </lineage>
</organism>
<dbReference type="PANTHER" id="PTHR12714:SF24">
    <property type="entry name" value="SLR1182 PROTEIN"/>
    <property type="match status" value="1"/>
</dbReference>
<dbReference type="EMBL" id="WHPD01001742">
    <property type="protein sequence ID" value="MPV88618.1"/>
    <property type="molecule type" value="Genomic_DNA"/>
</dbReference>
<keyword evidence="3" id="KW-1133">Transmembrane helix</keyword>
<proteinExistence type="predicted"/>
<protein>
    <submittedName>
        <fullName evidence="5">Isoprenylcysteine carboxylmethyltransferase family protein</fullName>
    </submittedName>
</protein>
<sequence length="158" mass="16264">MDRSDGLVVAQMVALGGVAWPGGPRWALPTAARAAAGALVLAGGGLAVAGALPHGRHLSPRVAPPPAAVLVTTGAYALTRNPIYTGLAAATLGVAVLRRRAVPLVCAAVLAGVLARKTRLEEVALERRFGARYRAYAAATPRLVPRRRGGDREARGRP</sequence>
<dbReference type="Pfam" id="PF04191">
    <property type="entry name" value="PEMT"/>
    <property type="match status" value="1"/>
</dbReference>
<dbReference type="RefSeq" id="WP_152231274.1">
    <property type="nucleotide sequence ID" value="NZ_BAAAOT010000006.1"/>
</dbReference>
<dbReference type="GO" id="GO:0012505">
    <property type="term" value="C:endomembrane system"/>
    <property type="evidence" value="ECO:0007669"/>
    <property type="project" value="UniProtKB-SubCell"/>
</dbReference>
<comment type="caution">
    <text evidence="5">The sequence shown here is derived from an EMBL/GenBank/DDBJ whole genome shotgun (WGS) entry which is preliminary data.</text>
</comment>
<dbReference type="AlphaFoldDB" id="A0A7J9UVI5"/>
<evidence type="ECO:0000256" key="2">
    <source>
        <dbReference type="ARBA" id="ARBA00022692"/>
    </source>
</evidence>
<evidence type="ECO:0000256" key="3">
    <source>
        <dbReference type="ARBA" id="ARBA00022989"/>
    </source>
</evidence>
<dbReference type="GO" id="GO:0008168">
    <property type="term" value="F:methyltransferase activity"/>
    <property type="evidence" value="ECO:0007669"/>
    <property type="project" value="UniProtKB-KW"/>
</dbReference>
<evidence type="ECO:0000256" key="1">
    <source>
        <dbReference type="ARBA" id="ARBA00004127"/>
    </source>
</evidence>
<accession>A0A7J9UVI5</accession>
<keyword evidence="5" id="KW-0489">Methyltransferase</keyword>
<keyword evidence="5" id="KW-0808">Transferase</keyword>